<dbReference type="PANTHER" id="PTHR10802">
    <property type="entry name" value="MITOCHONDRIAL IMPORT RECEPTOR SUBUNIT TOM40"/>
    <property type="match status" value="1"/>
</dbReference>
<name>A0A1A9VTI9_GLOAU</name>
<comment type="similarity">
    <text evidence="2">Belongs to the Tom40 family.</text>
</comment>
<evidence type="ECO:0000256" key="9">
    <source>
        <dbReference type="ARBA" id="ARBA00023136"/>
    </source>
</evidence>
<protein>
    <recommendedName>
        <fullName evidence="12">Mitochondrial import receptor subunit TOM40 homolog</fullName>
    </recommendedName>
</protein>
<sequence length="319" mass="36290">MKCDWCPPKLNAEFPPCFQIYRGVNKGANPGNIHHLHYLASRLKPEFFDGLVLDYKHRLAPNKIITANWILSHNQPAGFRFGGTYVSRIHENILQTPTIHANINPSTMSTNVGIVYFPFRCLRIEADLQRAADDAPLQTQSTIEYRGGLTTLTLDMYNVRAETGRTTLSFLRSVSEHLALGGEWLLEWTDPTSIMTDTAFAARYKLHDFSLASTISRQGIDVSFWSQVHPKIQMATMWAWQRKTSKSVGTICYKWDFEDAYVKGMFDSNLSVGFTYARTVSHLPVSVAMNLLINLHTNRFIFGLKFSLDPSGLQRDKIY</sequence>
<evidence type="ECO:0000256" key="4">
    <source>
        <dbReference type="ARBA" id="ARBA00022452"/>
    </source>
</evidence>
<evidence type="ECO:0000256" key="3">
    <source>
        <dbReference type="ARBA" id="ARBA00022448"/>
    </source>
</evidence>
<keyword evidence="7" id="KW-0653">Protein transport</keyword>
<evidence type="ECO:0000313" key="11">
    <source>
        <dbReference type="Proteomes" id="UP000078200"/>
    </source>
</evidence>
<keyword evidence="3" id="KW-0813">Transport</keyword>
<keyword evidence="8" id="KW-0496">Mitochondrion</keyword>
<accession>A0A1A9VTI9</accession>
<evidence type="ECO:0000256" key="2">
    <source>
        <dbReference type="ARBA" id="ARBA00010510"/>
    </source>
</evidence>
<reference evidence="10" key="1">
    <citation type="submission" date="2020-05" db="UniProtKB">
        <authorList>
            <consortium name="EnsemblMetazoa"/>
        </authorList>
    </citation>
    <scope>IDENTIFICATION</scope>
    <source>
        <strain evidence="10">TTRI</strain>
    </source>
</reference>
<dbReference type="InterPro" id="IPR037930">
    <property type="entry name" value="Tom40"/>
</dbReference>
<dbReference type="STRING" id="7395.A0A1A9VTI9"/>
<evidence type="ECO:0000313" key="10">
    <source>
        <dbReference type="EnsemblMetazoa" id="GAUT047042-PA"/>
    </source>
</evidence>
<evidence type="ECO:0008006" key="12">
    <source>
        <dbReference type="Google" id="ProtNLM"/>
    </source>
</evidence>
<dbReference type="Pfam" id="PF01459">
    <property type="entry name" value="Porin_3"/>
    <property type="match status" value="1"/>
</dbReference>
<keyword evidence="9" id="KW-0472">Membrane</keyword>
<proteinExistence type="inferred from homology"/>
<dbReference type="EnsemblMetazoa" id="GAUT047042-RA">
    <property type="protein sequence ID" value="GAUT047042-PA"/>
    <property type="gene ID" value="GAUT047042"/>
</dbReference>
<dbReference type="InterPro" id="IPR023614">
    <property type="entry name" value="Porin_dom_sf"/>
</dbReference>
<dbReference type="InterPro" id="IPR027246">
    <property type="entry name" value="Porin_Euk/Tom40"/>
</dbReference>
<comment type="subcellular location">
    <subcellularLocation>
        <location evidence="1">Mitochondrion outer membrane</location>
        <topology evidence="1">Multi-pass membrane protein</topology>
    </subcellularLocation>
</comment>
<evidence type="ECO:0000256" key="6">
    <source>
        <dbReference type="ARBA" id="ARBA00022787"/>
    </source>
</evidence>
<evidence type="ECO:0000256" key="5">
    <source>
        <dbReference type="ARBA" id="ARBA00022692"/>
    </source>
</evidence>
<keyword evidence="4" id="KW-1134">Transmembrane beta strand</keyword>
<keyword evidence="5" id="KW-0812">Transmembrane</keyword>
<dbReference type="AlphaFoldDB" id="A0A1A9VTI9"/>
<dbReference type="Gene3D" id="2.40.160.10">
    <property type="entry name" value="Porin"/>
    <property type="match status" value="1"/>
</dbReference>
<evidence type="ECO:0000256" key="7">
    <source>
        <dbReference type="ARBA" id="ARBA00022927"/>
    </source>
</evidence>
<evidence type="ECO:0000256" key="8">
    <source>
        <dbReference type="ARBA" id="ARBA00023128"/>
    </source>
</evidence>
<dbReference type="Proteomes" id="UP000078200">
    <property type="component" value="Unassembled WGS sequence"/>
</dbReference>
<organism evidence="10 11">
    <name type="scientific">Glossina austeni</name>
    <name type="common">Savannah tsetse fly</name>
    <dbReference type="NCBI Taxonomy" id="7395"/>
    <lineage>
        <taxon>Eukaryota</taxon>
        <taxon>Metazoa</taxon>
        <taxon>Ecdysozoa</taxon>
        <taxon>Arthropoda</taxon>
        <taxon>Hexapoda</taxon>
        <taxon>Insecta</taxon>
        <taxon>Pterygota</taxon>
        <taxon>Neoptera</taxon>
        <taxon>Endopterygota</taxon>
        <taxon>Diptera</taxon>
        <taxon>Brachycera</taxon>
        <taxon>Muscomorpha</taxon>
        <taxon>Hippoboscoidea</taxon>
        <taxon>Glossinidae</taxon>
        <taxon>Glossina</taxon>
    </lineage>
</organism>
<dbReference type="GO" id="GO:0030150">
    <property type="term" value="P:protein import into mitochondrial matrix"/>
    <property type="evidence" value="ECO:0007669"/>
    <property type="project" value="InterPro"/>
</dbReference>
<dbReference type="GO" id="GO:0008320">
    <property type="term" value="F:protein transmembrane transporter activity"/>
    <property type="evidence" value="ECO:0007669"/>
    <property type="project" value="InterPro"/>
</dbReference>
<keyword evidence="11" id="KW-1185">Reference proteome</keyword>
<dbReference type="GO" id="GO:0005741">
    <property type="term" value="C:mitochondrial outer membrane"/>
    <property type="evidence" value="ECO:0007669"/>
    <property type="project" value="UniProtKB-SubCell"/>
</dbReference>
<dbReference type="VEuPathDB" id="VectorBase:GAUT047042"/>
<keyword evidence="6" id="KW-1000">Mitochondrion outer membrane</keyword>
<evidence type="ECO:0000256" key="1">
    <source>
        <dbReference type="ARBA" id="ARBA00004374"/>
    </source>
</evidence>